<dbReference type="Proteomes" id="UP000185934">
    <property type="component" value="Chromosome"/>
</dbReference>
<keyword evidence="5" id="KW-1185">Reference proteome</keyword>
<dbReference type="STRING" id="1839801.Dform_01666"/>
<gene>
    <name evidence="4" type="ORF">Dform_01666</name>
</gene>
<dbReference type="SUPFAM" id="SSF55729">
    <property type="entry name" value="Acyl-CoA N-acyltransferases (Nat)"/>
    <property type="match status" value="1"/>
</dbReference>
<dbReference type="Gene3D" id="3.40.630.30">
    <property type="match status" value="1"/>
</dbReference>
<dbReference type="GO" id="GO:0005840">
    <property type="term" value="C:ribosome"/>
    <property type="evidence" value="ECO:0007669"/>
    <property type="project" value="UniProtKB-KW"/>
</dbReference>
<evidence type="ECO:0000313" key="5">
    <source>
        <dbReference type="Proteomes" id="UP000185934"/>
    </source>
</evidence>
<evidence type="ECO:0000256" key="1">
    <source>
        <dbReference type="ARBA" id="ARBA00022679"/>
    </source>
</evidence>
<sequence length="147" mass="16206">MLGIRLILNSLTPAAYDQALALWQACEGIGLSDADSRCGITRYIERNPGCSFGAWDGERLVGTILGGHDGRRGYIYHLAVHPDYRHRGIGKQLAEACLGALKAEGTNKVHLFVFNTNTSAIKFWEHIGWTLRKDISVMSLVMEKGTC</sequence>
<feature type="domain" description="N-acetyltransferase" evidence="3">
    <location>
        <begin position="6"/>
        <end position="147"/>
    </location>
</feature>
<dbReference type="RefSeq" id="WP_076004589.1">
    <property type="nucleotide sequence ID" value="NZ_CP018258.1"/>
</dbReference>
<dbReference type="CDD" id="cd04301">
    <property type="entry name" value="NAT_SF"/>
    <property type="match status" value="1"/>
</dbReference>
<keyword evidence="1" id="KW-0808">Transferase</keyword>
<dbReference type="PROSITE" id="PS51186">
    <property type="entry name" value="GNAT"/>
    <property type="match status" value="1"/>
</dbReference>
<reference evidence="5" key="1">
    <citation type="submission" date="2016-11" db="EMBL/GenBank/DDBJ databases">
        <title>Dehalogenimonas formicexedens sp. nov., a chlorinated alkane respiring bacterium isolated from contaminated groundwater.</title>
        <authorList>
            <person name="Key T.A."/>
            <person name="Bowman K.S."/>
            <person name="Lee I."/>
            <person name="Chun J."/>
            <person name="Albuquerque L."/>
            <person name="da Costa M.S."/>
            <person name="Rainey F.A."/>
            <person name="Moe W.M."/>
        </authorList>
    </citation>
    <scope>NUCLEOTIDE SEQUENCE [LARGE SCALE GENOMIC DNA]</scope>
    <source>
        <strain evidence="5">NSZ-14</strain>
    </source>
</reference>
<keyword evidence="2" id="KW-0012">Acyltransferase</keyword>
<dbReference type="InterPro" id="IPR016181">
    <property type="entry name" value="Acyl_CoA_acyltransferase"/>
</dbReference>
<dbReference type="PANTHER" id="PTHR43072">
    <property type="entry name" value="N-ACETYLTRANSFERASE"/>
    <property type="match status" value="1"/>
</dbReference>
<dbReference type="EMBL" id="CP018258">
    <property type="protein sequence ID" value="APV44987.1"/>
    <property type="molecule type" value="Genomic_DNA"/>
</dbReference>
<evidence type="ECO:0000256" key="2">
    <source>
        <dbReference type="ARBA" id="ARBA00023315"/>
    </source>
</evidence>
<dbReference type="GO" id="GO:0016747">
    <property type="term" value="F:acyltransferase activity, transferring groups other than amino-acyl groups"/>
    <property type="evidence" value="ECO:0007669"/>
    <property type="project" value="InterPro"/>
</dbReference>
<organism evidence="4 5">
    <name type="scientific">Dehalogenimonas formicexedens</name>
    <dbReference type="NCBI Taxonomy" id="1839801"/>
    <lineage>
        <taxon>Bacteria</taxon>
        <taxon>Bacillati</taxon>
        <taxon>Chloroflexota</taxon>
        <taxon>Dehalococcoidia</taxon>
        <taxon>Dehalococcoidales</taxon>
        <taxon>Dehalococcoidaceae</taxon>
        <taxon>Dehalogenimonas</taxon>
    </lineage>
</organism>
<protein>
    <submittedName>
        <fullName evidence="4">Ribosomal protein S18 acetylase RimI</fullName>
    </submittedName>
</protein>
<keyword evidence="4" id="KW-0689">Ribosomal protein</keyword>
<proteinExistence type="predicted"/>
<evidence type="ECO:0000313" key="4">
    <source>
        <dbReference type="EMBL" id="APV44987.1"/>
    </source>
</evidence>
<dbReference type="InterPro" id="IPR000182">
    <property type="entry name" value="GNAT_dom"/>
</dbReference>
<dbReference type="AlphaFoldDB" id="A0A1P8F947"/>
<accession>A0A1P8F947</accession>
<evidence type="ECO:0000259" key="3">
    <source>
        <dbReference type="PROSITE" id="PS51186"/>
    </source>
</evidence>
<dbReference type="KEGG" id="dfo:Dform_01666"/>
<dbReference type="PANTHER" id="PTHR43072:SF51">
    <property type="entry name" value="ABC SUPERFAMILY TRANSPORT PROTEIN"/>
    <property type="match status" value="1"/>
</dbReference>
<dbReference type="OrthoDB" id="1821130at2"/>
<dbReference type="Pfam" id="PF00583">
    <property type="entry name" value="Acetyltransf_1"/>
    <property type="match status" value="1"/>
</dbReference>
<keyword evidence="4" id="KW-0687">Ribonucleoprotein</keyword>
<name>A0A1P8F947_9CHLR</name>